<dbReference type="RefSeq" id="WP_248649735.1">
    <property type="nucleotide sequence ID" value="NZ_CP096659.1"/>
</dbReference>
<dbReference type="PANTHER" id="PTHR45663">
    <property type="entry name" value="GEO12009P1"/>
    <property type="match status" value="1"/>
</dbReference>
<dbReference type="EMBL" id="CP096659">
    <property type="protein sequence ID" value="UPV73683.1"/>
    <property type="molecule type" value="Genomic_DNA"/>
</dbReference>
<proteinExistence type="predicted"/>
<reference evidence="2 3" key="1">
    <citation type="submission" date="2022-04" db="EMBL/GenBank/DDBJ databases">
        <title>Diverse halophilic archaea isolated from saline environments.</title>
        <authorList>
            <person name="Cui H.-L."/>
        </authorList>
    </citation>
    <scope>NUCLEOTIDE SEQUENCE [LARGE SCALE GENOMIC DNA]</scope>
    <source>
        <strain evidence="2 3">XZYJT49</strain>
    </source>
</reference>
<sequence length="131" mass="14478">MDDEDLDAVRERKKRALVQEQGLGAPPSPVYVDGSQSFDRTVTAHDVVLVHYYADGGAGQRLHPVVESVARETFAAVAKVNVVHHQKLALKRGVEATPTFEVYADGECQERVRGQVEKEELVELVGEYTAF</sequence>
<accession>A0A8U0HSG1</accession>
<evidence type="ECO:0000313" key="3">
    <source>
        <dbReference type="Proteomes" id="UP000830729"/>
    </source>
</evidence>
<dbReference type="AlphaFoldDB" id="A0A8U0HSG1"/>
<dbReference type="Proteomes" id="UP000830729">
    <property type="component" value="Chromosome"/>
</dbReference>
<name>A0A8U0HSG1_9EURY</name>
<keyword evidence="3" id="KW-1185">Reference proteome</keyword>
<dbReference type="SUPFAM" id="SSF52833">
    <property type="entry name" value="Thioredoxin-like"/>
    <property type="match status" value="1"/>
</dbReference>
<dbReference type="InterPro" id="IPR036249">
    <property type="entry name" value="Thioredoxin-like_sf"/>
</dbReference>
<organism evidence="2 3">
    <name type="scientific">Halorussus limi</name>
    <dbReference type="NCBI Taxonomy" id="2938695"/>
    <lineage>
        <taxon>Archaea</taxon>
        <taxon>Methanobacteriati</taxon>
        <taxon>Methanobacteriota</taxon>
        <taxon>Stenosarchaea group</taxon>
        <taxon>Halobacteria</taxon>
        <taxon>Halobacteriales</taxon>
        <taxon>Haladaptataceae</taxon>
        <taxon>Halorussus</taxon>
    </lineage>
</organism>
<evidence type="ECO:0000313" key="2">
    <source>
        <dbReference type="EMBL" id="UPV73683.1"/>
    </source>
</evidence>
<evidence type="ECO:0000259" key="1">
    <source>
        <dbReference type="Pfam" id="PF00085"/>
    </source>
</evidence>
<dbReference type="Gene3D" id="3.40.30.10">
    <property type="entry name" value="Glutaredoxin"/>
    <property type="match status" value="1"/>
</dbReference>
<dbReference type="GeneID" id="72186371"/>
<dbReference type="InterPro" id="IPR013766">
    <property type="entry name" value="Thioredoxin_domain"/>
</dbReference>
<dbReference type="GO" id="GO:0005737">
    <property type="term" value="C:cytoplasm"/>
    <property type="evidence" value="ECO:0007669"/>
    <property type="project" value="TreeGrafter"/>
</dbReference>
<feature type="domain" description="Thioredoxin" evidence="1">
    <location>
        <begin position="35"/>
        <end position="125"/>
    </location>
</feature>
<dbReference type="CDD" id="cd02947">
    <property type="entry name" value="TRX_family"/>
    <property type="match status" value="1"/>
</dbReference>
<dbReference type="GO" id="GO:0015035">
    <property type="term" value="F:protein-disulfide reductase activity"/>
    <property type="evidence" value="ECO:0007669"/>
    <property type="project" value="TreeGrafter"/>
</dbReference>
<dbReference type="KEGG" id="halx:M0R89_14190"/>
<protein>
    <submittedName>
        <fullName evidence="2">Thioredoxin family protein</fullName>
    </submittedName>
</protein>
<dbReference type="Pfam" id="PF00085">
    <property type="entry name" value="Thioredoxin"/>
    <property type="match status" value="1"/>
</dbReference>
<gene>
    <name evidence="2" type="ORF">M0R89_14190</name>
</gene>
<dbReference type="PANTHER" id="PTHR45663:SF11">
    <property type="entry name" value="GEO12009P1"/>
    <property type="match status" value="1"/>
</dbReference>